<organism evidence="2 3">
    <name type="scientific">Fadolivirus FV1/VV64</name>
    <dbReference type="NCBI Taxonomy" id="3070911"/>
    <lineage>
        <taxon>Viruses</taxon>
        <taxon>Varidnaviria</taxon>
        <taxon>Bamfordvirae</taxon>
        <taxon>Nucleocytoviricota</taxon>
        <taxon>Megaviricetes</taxon>
        <taxon>Imitervirales</taxon>
        <taxon>Mimiviridae</taxon>
        <taxon>Klosneuvirinae</taxon>
        <taxon>Fadolivirus</taxon>
        <taxon>Fadolivirus algeromassiliense</taxon>
    </lineage>
</organism>
<keyword evidence="1" id="KW-1133">Transmembrane helix</keyword>
<dbReference type="Proteomes" id="UP001162001">
    <property type="component" value="Segment"/>
</dbReference>
<protein>
    <submittedName>
        <fullName evidence="2">Uncharacterized protein</fullName>
    </submittedName>
</protein>
<reference evidence="2 3" key="1">
    <citation type="submission" date="2020-04" db="EMBL/GenBank/DDBJ databases">
        <title>Advantages and limits of metagenomic assembly and binning of a giant virus.</title>
        <authorList>
            <person name="Schulz F."/>
            <person name="Andreani J."/>
            <person name="Francis R."/>
            <person name="Boudjemaa H."/>
            <person name="Bou Khalil J.Y."/>
            <person name="Lee J."/>
            <person name="La Scola B."/>
            <person name="Woyke T."/>
        </authorList>
    </citation>
    <scope>NUCLEOTIDE SEQUENCE [LARGE SCALE GENOMIC DNA]</scope>
    <source>
        <strain evidence="2 3">FV1/VV64</strain>
    </source>
</reference>
<proteinExistence type="predicted"/>
<evidence type="ECO:0000313" key="2">
    <source>
        <dbReference type="EMBL" id="QKF93929.1"/>
    </source>
</evidence>
<name>A0A7D3UV57_9VIRU</name>
<keyword evidence="1" id="KW-0472">Membrane</keyword>
<evidence type="ECO:0000313" key="3">
    <source>
        <dbReference type="Proteomes" id="UP001162001"/>
    </source>
</evidence>
<keyword evidence="1" id="KW-0812">Transmembrane</keyword>
<evidence type="ECO:0000256" key="1">
    <source>
        <dbReference type="SAM" id="Phobius"/>
    </source>
</evidence>
<dbReference type="EMBL" id="MT418680">
    <property type="protein sequence ID" value="QKF93929.1"/>
    <property type="molecule type" value="Genomic_DNA"/>
</dbReference>
<sequence length="88" mass="10959">MCKCNNNWKNRDHNRSMIYRPYYYTYYDYPYFESKYVSRYNKQYSPDSRLSRKIKLNDGTVIEGFGYNINFMWIFVILMIFILILTKK</sequence>
<keyword evidence="3" id="KW-1185">Reference proteome</keyword>
<accession>A0A7D3UV57</accession>
<gene>
    <name evidence="2" type="ORF">Fadolivirus_1_471</name>
</gene>
<feature type="transmembrane region" description="Helical" evidence="1">
    <location>
        <begin position="65"/>
        <end position="85"/>
    </location>
</feature>